<sequence>MGASNGAPVPWSVACDSPCCDNSHNFLVEPHQATRLGIAIATVENQFKEADVPSDMKGFTRMEVVCSSELDTYRINRWSKDETDMRLSQHLEALPPNVSSMMPLAPPEGYLADSPDGQTVLDLGDTAELLEDFDPSGRD</sequence>
<gene>
    <name evidence="1" type="ORF">EVOR1521_LOCUS6263</name>
</gene>
<evidence type="ECO:0000313" key="2">
    <source>
        <dbReference type="Proteomes" id="UP001178507"/>
    </source>
</evidence>
<dbReference type="AlphaFoldDB" id="A0AA36HYL5"/>
<protein>
    <submittedName>
        <fullName evidence="1">Uncharacterized protein</fullName>
    </submittedName>
</protein>
<accession>A0AA36HYL5</accession>
<evidence type="ECO:0000313" key="1">
    <source>
        <dbReference type="EMBL" id="CAJ1377481.1"/>
    </source>
</evidence>
<keyword evidence="2" id="KW-1185">Reference proteome</keyword>
<comment type="caution">
    <text evidence="1">The sequence shown here is derived from an EMBL/GenBank/DDBJ whole genome shotgun (WGS) entry which is preliminary data.</text>
</comment>
<proteinExistence type="predicted"/>
<reference evidence="1" key="1">
    <citation type="submission" date="2023-08" db="EMBL/GenBank/DDBJ databases">
        <authorList>
            <person name="Chen Y."/>
            <person name="Shah S."/>
            <person name="Dougan E. K."/>
            <person name="Thang M."/>
            <person name="Chan C."/>
        </authorList>
    </citation>
    <scope>NUCLEOTIDE SEQUENCE</scope>
</reference>
<organism evidence="1 2">
    <name type="scientific">Effrenium voratum</name>
    <dbReference type="NCBI Taxonomy" id="2562239"/>
    <lineage>
        <taxon>Eukaryota</taxon>
        <taxon>Sar</taxon>
        <taxon>Alveolata</taxon>
        <taxon>Dinophyceae</taxon>
        <taxon>Suessiales</taxon>
        <taxon>Symbiodiniaceae</taxon>
        <taxon>Effrenium</taxon>
    </lineage>
</organism>
<dbReference type="EMBL" id="CAUJNA010000466">
    <property type="protein sequence ID" value="CAJ1377481.1"/>
    <property type="molecule type" value="Genomic_DNA"/>
</dbReference>
<name>A0AA36HYL5_9DINO</name>
<dbReference type="Proteomes" id="UP001178507">
    <property type="component" value="Unassembled WGS sequence"/>
</dbReference>